<dbReference type="SUPFAM" id="SSF90229">
    <property type="entry name" value="CCCH zinc finger"/>
    <property type="match status" value="1"/>
</dbReference>
<keyword evidence="2" id="KW-0963">Cytoplasm</keyword>
<evidence type="ECO:0000256" key="6">
    <source>
        <dbReference type="ARBA" id="ARBA00022771"/>
    </source>
</evidence>
<evidence type="ECO:0000256" key="5">
    <source>
        <dbReference type="ARBA" id="ARBA00022741"/>
    </source>
</evidence>
<dbReference type="InterPro" id="IPR011009">
    <property type="entry name" value="Kinase-like_dom_sf"/>
</dbReference>
<dbReference type="SUPFAM" id="SSF56112">
    <property type="entry name" value="Protein kinase-like (PK-like)"/>
    <property type="match status" value="1"/>
</dbReference>
<gene>
    <name evidence="13" type="ORF">H4Q32_020170</name>
</gene>
<keyword evidence="4 10" id="KW-0479">Metal-binding</keyword>
<dbReference type="InterPro" id="IPR030844">
    <property type="entry name" value="PAN3"/>
</dbReference>
<dbReference type="Gene3D" id="1.10.287.3700">
    <property type="match status" value="1"/>
</dbReference>
<dbReference type="PANTHER" id="PTHR12272:SF11">
    <property type="entry name" value="PAN2-PAN3 DEADENYLATION COMPLEX SUBUNIT PAN3"/>
    <property type="match status" value="1"/>
</dbReference>
<comment type="subcellular location">
    <subcellularLocation>
        <location evidence="1">Cytoplasm</location>
    </subcellularLocation>
</comment>
<dbReference type="PROSITE" id="PS50103">
    <property type="entry name" value="ZF_C3H1"/>
    <property type="match status" value="1"/>
</dbReference>
<evidence type="ECO:0000256" key="10">
    <source>
        <dbReference type="PROSITE-ProRule" id="PRU00723"/>
    </source>
</evidence>
<evidence type="ECO:0000256" key="8">
    <source>
        <dbReference type="ARBA" id="ARBA00022840"/>
    </source>
</evidence>
<dbReference type="Proteomes" id="UP000830375">
    <property type="component" value="Unassembled WGS sequence"/>
</dbReference>
<evidence type="ECO:0000256" key="2">
    <source>
        <dbReference type="ARBA" id="ARBA00022490"/>
    </source>
</evidence>
<keyword evidence="5" id="KW-0547">Nucleotide-binding</keyword>
<evidence type="ECO:0000256" key="9">
    <source>
        <dbReference type="ARBA" id="ARBA00023054"/>
    </source>
</evidence>
<evidence type="ECO:0000313" key="14">
    <source>
        <dbReference type="Proteomes" id="UP000830375"/>
    </source>
</evidence>
<feature type="region of interest" description="Disordered" evidence="11">
    <location>
        <begin position="258"/>
        <end position="283"/>
    </location>
</feature>
<feature type="domain" description="C3H1-type" evidence="12">
    <location>
        <begin position="19"/>
        <end position="47"/>
    </location>
</feature>
<dbReference type="InterPro" id="IPR000571">
    <property type="entry name" value="Znf_CCCH"/>
</dbReference>
<dbReference type="Pfam" id="PF18101">
    <property type="entry name" value="Pan3_CK"/>
    <property type="match status" value="1"/>
</dbReference>
<feature type="region of interest" description="Disordered" evidence="11">
    <location>
        <begin position="214"/>
        <end position="244"/>
    </location>
</feature>
<evidence type="ECO:0000256" key="1">
    <source>
        <dbReference type="ARBA" id="ARBA00004496"/>
    </source>
</evidence>
<reference evidence="13 14" key="1">
    <citation type="submission" date="2022-01" db="EMBL/GenBank/DDBJ databases">
        <title>A high-quality chromosome-level genome assembly of rohu carp, Labeo rohita.</title>
        <authorList>
            <person name="Arick M.A. II"/>
            <person name="Hsu C.-Y."/>
            <person name="Magbanua Z."/>
            <person name="Pechanova O."/>
            <person name="Grover C."/>
            <person name="Miller E."/>
            <person name="Thrash A."/>
            <person name="Ezzel L."/>
            <person name="Alam S."/>
            <person name="Benzie J."/>
            <person name="Hamilton M."/>
            <person name="Karsi A."/>
            <person name="Lawrence M.L."/>
            <person name="Peterson D.G."/>
        </authorList>
    </citation>
    <scope>NUCLEOTIDE SEQUENCE [LARGE SCALE GENOMIC DNA]</scope>
    <source>
        <strain evidence="14">BAU-BD-2019</strain>
        <tissue evidence="13">Blood</tissue>
    </source>
</reference>
<dbReference type="InterPro" id="IPR041332">
    <property type="entry name" value="Pan3_CK"/>
</dbReference>
<evidence type="ECO:0000256" key="11">
    <source>
        <dbReference type="SAM" id="MobiDB-lite"/>
    </source>
</evidence>
<comment type="caution">
    <text evidence="13">The sequence shown here is derived from an EMBL/GenBank/DDBJ whole genome shotgun (WGS) entry which is preliminary data.</text>
</comment>
<feature type="compositionally biased region" description="Low complexity" evidence="11">
    <location>
        <begin position="214"/>
        <end position="223"/>
    </location>
</feature>
<dbReference type="Gene3D" id="1.10.510.10">
    <property type="entry name" value="Transferase(Phosphotransferase) domain 1"/>
    <property type="match status" value="2"/>
</dbReference>
<keyword evidence="7 10" id="KW-0862">Zinc</keyword>
<proteinExistence type="predicted"/>
<keyword evidence="8" id="KW-0067">ATP-binding</keyword>
<evidence type="ECO:0000256" key="3">
    <source>
        <dbReference type="ARBA" id="ARBA00022664"/>
    </source>
</evidence>
<name>A0ABQ8LE43_LABRO</name>
<feature type="zinc finger region" description="C3H1-type" evidence="10">
    <location>
        <begin position="19"/>
        <end position="47"/>
    </location>
</feature>
<keyword evidence="3" id="KW-0507">mRNA processing</keyword>
<keyword evidence="9" id="KW-0175">Coiled coil</keyword>
<dbReference type="Gene3D" id="1.20.5.5160">
    <property type="match status" value="1"/>
</dbReference>
<protein>
    <submittedName>
        <fullName evidence="13">PAN2-PAN3 deadenylation complex subunit Pan3</fullName>
    </submittedName>
</protein>
<evidence type="ECO:0000256" key="4">
    <source>
        <dbReference type="ARBA" id="ARBA00022723"/>
    </source>
</evidence>
<evidence type="ECO:0000256" key="7">
    <source>
        <dbReference type="ARBA" id="ARBA00022833"/>
    </source>
</evidence>
<feature type="compositionally biased region" description="Polar residues" evidence="11">
    <location>
        <begin position="232"/>
        <end position="244"/>
    </location>
</feature>
<evidence type="ECO:0000259" key="12">
    <source>
        <dbReference type="PROSITE" id="PS50103"/>
    </source>
</evidence>
<keyword evidence="14" id="KW-1185">Reference proteome</keyword>
<dbReference type="EMBL" id="JACTAM010000024">
    <property type="protein sequence ID" value="KAI2648985.1"/>
    <property type="molecule type" value="Genomic_DNA"/>
</dbReference>
<accession>A0ABQ8LE43</accession>
<dbReference type="PANTHER" id="PTHR12272">
    <property type="entry name" value="DEADENYLATION COMPLEX SUBUNIT PAN3"/>
    <property type="match status" value="1"/>
</dbReference>
<sequence>MNSGLPASAAPLGGVGIPGVKVKFCRYYAKDKTCFYGDECQFLHEDPSMASLSLHGGSTGAGGGGGSPVSLSLAGGAVTAAGYVLGSSAASGAPANVPKKNDSLGPAGTALEGQLLSSKFALRPNVSCSLLLFLFGYGATRRLLFKSRPWIQRPTSRYQNNTGNQHVTPQCAIPGMEGGALNDASLTNSYFSSTFIGVNGFGGPAESKYSMMQRMTSSSSSPSLLNDGAKTFSHSTHDPVNSPTSSLFSDFGALSLSQRRKAPNPAASEFVPKGAPRMTSMSQTTVPAFTSPIFPHPGLSSSTAAALAPGMSLSAGSSPLHSPKITPHTSPAPRRRSHTPNPNPANYMVPTTASDQGGGAHVIQKETVGGTTYFYTDNTPAPLAGMVFPTYHMYPQTAPHVAYMQPKANAPSFFMADELRQELINRHLITMAQIDQSENPGVPSEVDSYHSLFPLEPLPPPNRLQKTSNFSYITSCYKAVNSKDDLPYCLRRIHALVFSYDFHAGAETMFSRHFNDPAADSYFTKRKWGQHELPPPRQHAGLLPESLIWAYIVQLSSALRTIHTAGLACRVMDPSKILITGKTRLRVNCVGMFDVLTFDNSQTNHLALMPQYQQADLISLGKVVLALACNSLAGIKRENLQKAMELVYLLSDQSRLRSVNDIMPMIGARFYTQLDASQMRNDVIEEDLAKEVQNGRLFRLLAKLGTINERPEFQKDPTWSETGDRYLLKLFRDHLFHQVTEAGTPWIDLSHIVSCLNKSVLVVTYSDLKRCFESTFQELLAATNGPL</sequence>
<dbReference type="InterPro" id="IPR036855">
    <property type="entry name" value="Znf_CCCH_sf"/>
</dbReference>
<dbReference type="SMART" id="SM00356">
    <property type="entry name" value="ZnF_C3H1"/>
    <property type="match status" value="1"/>
</dbReference>
<evidence type="ECO:0000313" key="13">
    <source>
        <dbReference type="EMBL" id="KAI2648985.1"/>
    </source>
</evidence>
<feature type="region of interest" description="Disordered" evidence="11">
    <location>
        <begin position="310"/>
        <end position="348"/>
    </location>
</feature>
<keyword evidence="6 10" id="KW-0863">Zinc-finger</keyword>
<organism evidence="13 14">
    <name type="scientific">Labeo rohita</name>
    <name type="common">Indian major carp</name>
    <name type="synonym">Cyprinus rohita</name>
    <dbReference type="NCBI Taxonomy" id="84645"/>
    <lineage>
        <taxon>Eukaryota</taxon>
        <taxon>Metazoa</taxon>
        <taxon>Chordata</taxon>
        <taxon>Craniata</taxon>
        <taxon>Vertebrata</taxon>
        <taxon>Euteleostomi</taxon>
        <taxon>Actinopterygii</taxon>
        <taxon>Neopterygii</taxon>
        <taxon>Teleostei</taxon>
        <taxon>Ostariophysi</taxon>
        <taxon>Cypriniformes</taxon>
        <taxon>Cyprinidae</taxon>
        <taxon>Labeoninae</taxon>
        <taxon>Labeonini</taxon>
        <taxon>Labeo</taxon>
    </lineage>
</organism>